<evidence type="ECO:0000313" key="1">
    <source>
        <dbReference type="EMBL" id="BAM41687.1"/>
    </source>
</evidence>
<dbReference type="Gene3D" id="2.60.270.50">
    <property type="match status" value="2"/>
</dbReference>
<dbReference type="OMA" id="FWANQEI"/>
<dbReference type="eggNOG" id="ENOG502SK2D">
    <property type="taxonomic scope" value="Eukaryota"/>
</dbReference>
<organism evidence="1 2">
    <name type="scientific">Theileria orientalis strain Shintoku</name>
    <dbReference type="NCBI Taxonomy" id="869250"/>
    <lineage>
        <taxon>Eukaryota</taxon>
        <taxon>Sar</taxon>
        <taxon>Alveolata</taxon>
        <taxon>Apicomplexa</taxon>
        <taxon>Aconoidasida</taxon>
        <taxon>Piroplasmida</taxon>
        <taxon>Theileriidae</taxon>
        <taxon>Theileria</taxon>
    </lineage>
</organism>
<dbReference type="AlphaFoldDB" id="J4CDT2"/>
<dbReference type="GeneID" id="20716172"/>
<proteinExistence type="predicted"/>
<sequence>MSEKLYTVNICNKTSFILFRHSHRIRHGSWVTWLPEKIKPSSSVSVSFKNSRSGHSCRSTLQYGAILEGILHIFEFRLEKSSDSDDYYCCFKPVQKRDNVVTNDSFKLLNNVPENICKINIQIIDPNKASFIESSETIYIVNIEETPEGYAYVASLRNKFNSKVSMLQEQYHKWSHSYFVGMELMNLYKRAPSDFCWDYSRLDLINNLRKSNVSVLVRIVNLTRKEMRLGLSASNIHKSCVLEEGVWVGFPNEEIGRMCGTEFGSKTGGFLGGTMGRCVYSILGESGSLTFTWDRPSIGPFSAKCKHSLNKYSVIVHTESSNHSTAIFHIIDNLSAPIQILSARAVSPRLTSKYNGPKLLQRYLDPGTAIQPSGSDTSVDELIITPFLTKLQGSQGSNGGLSDPSSVDLPNTDLFVKSPKHFFGSVNSTNINSPINKVPPDSSIYIEWMIGNEIFCKLFKFDEKIHLSSSVISGVSDNKAVVLNSVLLRLDFRSMFRTGDSDKVAKLSNGDAEGLTRPYLRTFKQEELLDYVVVIFHSVCDAFQPYINKCMTKKFGVDWLKYCKLPSGHIWKNQETVRIDLEGIVYIVTAYWMEIFEHVLLETTHLNIIQTAAIYWANQELQRFDSNYVWDVLQSAKVLLQKLKADSYLKNIEFISNKLVQSQSI</sequence>
<dbReference type="KEGG" id="tot:TOT_040000068"/>
<dbReference type="RefSeq" id="XP_009691988.1">
    <property type="nucleotide sequence ID" value="XM_009693693.1"/>
</dbReference>
<keyword evidence="2" id="KW-1185">Reference proteome</keyword>
<evidence type="ECO:0000313" key="2">
    <source>
        <dbReference type="Proteomes" id="UP000003786"/>
    </source>
</evidence>
<dbReference type="OrthoDB" id="365277at2759"/>
<gene>
    <name evidence="1" type="ORF">TOT_040000068</name>
</gene>
<accession>J4CDT2</accession>
<dbReference type="EMBL" id="AP011949">
    <property type="protein sequence ID" value="BAM41687.1"/>
    <property type="molecule type" value="Genomic_DNA"/>
</dbReference>
<dbReference type="Proteomes" id="UP000003786">
    <property type="component" value="Chromosome 4"/>
</dbReference>
<reference evidence="1 2" key="1">
    <citation type="journal article" date="2012" name="MBio">
        <title>Comparative genome analysis of three eukaryotic parasites with differing abilities to transform leukocytes reveals key mediators of Theileria-induced leukocyte transformation.</title>
        <authorList>
            <person name="Hayashida K."/>
            <person name="Hara Y."/>
            <person name="Abe T."/>
            <person name="Yamasaki C."/>
            <person name="Toyoda A."/>
            <person name="Kosuge T."/>
            <person name="Suzuki Y."/>
            <person name="Sato Y."/>
            <person name="Kawashima S."/>
            <person name="Katayama T."/>
            <person name="Wakaguri H."/>
            <person name="Inoue N."/>
            <person name="Homma K."/>
            <person name="Tada-Umezaki M."/>
            <person name="Yagi Y."/>
            <person name="Fujii Y."/>
            <person name="Habara T."/>
            <person name="Kanehisa M."/>
            <person name="Watanabe H."/>
            <person name="Ito K."/>
            <person name="Gojobori T."/>
            <person name="Sugawara H."/>
            <person name="Imanishi T."/>
            <person name="Weir W."/>
            <person name="Gardner M."/>
            <person name="Pain A."/>
            <person name="Shiels B."/>
            <person name="Hattori M."/>
            <person name="Nene V."/>
            <person name="Sugimoto C."/>
        </authorList>
    </citation>
    <scope>NUCLEOTIDE SEQUENCE [LARGE SCALE GENOMIC DNA]</scope>
    <source>
        <strain evidence="1 2">Shintoku</strain>
    </source>
</reference>
<protein>
    <submittedName>
        <fullName evidence="1">Uncharacterized protein</fullName>
    </submittedName>
</protein>
<name>J4CDT2_THEOR</name>
<dbReference type="VEuPathDB" id="PiroplasmaDB:TOT_040000068"/>